<organism evidence="1 2">
    <name type="scientific">Calocera viscosa (strain TUFC12733)</name>
    <dbReference type="NCBI Taxonomy" id="1330018"/>
    <lineage>
        <taxon>Eukaryota</taxon>
        <taxon>Fungi</taxon>
        <taxon>Dikarya</taxon>
        <taxon>Basidiomycota</taxon>
        <taxon>Agaricomycotina</taxon>
        <taxon>Dacrymycetes</taxon>
        <taxon>Dacrymycetales</taxon>
        <taxon>Dacrymycetaceae</taxon>
        <taxon>Calocera</taxon>
    </lineage>
</organism>
<dbReference type="AlphaFoldDB" id="A0A167HXJ3"/>
<reference evidence="1 2" key="1">
    <citation type="journal article" date="2016" name="Mol. Biol. Evol.">
        <title>Comparative Genomics of Early-Diverging Mushroom-Forming Fungi Provides Insights into the Origins of Lignocellulose Decay Capabilities.</title>
        <authorList>
            <person name="Nagy L.G."/>
            <person name="Riley R."/>
            <person name="Tritt A."/>
            <person name="Adam C."/>
            <person name="Daum C."/>
            <person name="Floudas D."/>
            <person name="Sun H."/>
            <person name="Yadav J.S."/>
            <person name="Pangilinan J."/>
            <person name="Larsson K.H."/>
            <person name="Matsuura K."/>
            <person name="Barry K."/>
            <person name="Labutti K."/>
            <person name="Kuo R."/>
            <person name="Ohm R.A."/>
            <person name="Bhattacharya S.S."/>
            <person name="Shirouzu T."/>
            <person name="Yoshinaga Y."/>
            <person name="Martin F.M."/>
            <person name="Grigoriev I.V."/>
            <person name="Hibbett D.S."/>
        </authorList>
    </citation>
    <scope>NUCLEOTIDE SEQUENCE [LARGE SCALE GENOMIC DNA]</scope>
    <source>
        <strain evidence="1 2">TUFC12733</strain>
    </source>
</reference>
<accession>A0A167HXJ3</accession>
<sequence length="567" mass="63736">MGTPGYLVYRYNGVYFIYFYRFDSYPDALGLEALSQIPVKTKAFNKWASAKMKELTEQLAQHDVRDDESSEEEHGECRIARTRPRNGTSIEWIYELDFDNLAFHINGRPMFKLDCRPPSAIFEECISTDSYGHMAPSLTTPYMHRYIPTLKAKAAEGGDGHSETPAPSIAFDSTRQNNSTLHELLDIREALTDQETVREAFLQALIGQFLRSYHVGPHIPWLPAFMEREELPPQICNMAYNLLQMVFAPFFIRSTHRPSDHLALKWLRGDIFLWFAADLSSPSSQQKAVDASVRELETCPKQGTIFGILFSVLDVVIVRLDTSGDRKMVAHTAAFPFLPDQYAMSPSTSGITAVARLAAQADPTFMLKAQTSLAACSVLPPQNVSSQRFPEEVWIDIAEHVYRPKDLVSLACSTQQSRSAVAHVLRNPHVADFRLVQPLEIDWSLVQDPTPSLCDADHPINLCDYIPWYLKLYEEYAIRENKEGRVTLCYAAFIAVRSGSPVVVHLADKGLLSSTLRKIKTIDGTAAVSSLAELSKGKGWSSAIFWHPLSAQMNSTKLAEPHNRKLF</sequence>
<gene>
    <name evidence="1" type="ORF">CALVIDRAFT_504841</name>
</gene>
<protein>
    <submittedName>
        <fullName evidence="1">Uncharacterized protein</fullName>
    </submittedName>
</protein>
<dbReference type="EMBL" id="KV417314">
    <property type="protein sequence ID" value="KZO92083.1"/>
    <property type="molecule type" value="Genomic_DNA"/>
</dbReference>
<dbReference type="OrthoDB" id="3229878at2759"/>
<name>A0A167HXJ3_CALVF</name>
<dbReference type="Proteomes" id="UP000076738">
    <property type="component" value="Unassembled WGS sequence"/>
</dbReference>
<dbReference type="STRING" id="1330018.A0A167HXJ3"/>
<evidence type="ECO:0000313" key="2">
    <source>
        <dbReference type="Proteomes" id="UP000076738"/>
    </source>
</evidence>
<proteinExistence type="predicted"/>
<evidence type="ECO:0000313" key="1">
    <source>
        <dbReference type="EMBL" id="KZO92083.1"/>
    </source>
</evidence>
<keyword evidence="2" id="KW-1185">Reference proteome</keyword>